<reference evidence="1 2" key="1">
    <citation type="journal article" date="2021" name="Front. Genet.">
        <title>Chromosome-Level Genome Assembly Reveals Significant Gene Expansion in the Toll and IMD Signaling Pathways of Dendrolimus kikuchii.</title>
        <authorList>
            <person name="Zhou J."/>
            <person name="Wu P."/>
            <person name="Xiong Z."/>
            <person name="Liu N."/>
            <person name="Zhao N."/>
            <person name="Ji M."/>
            <person name="Qiu Y."/>
            <person name="Yang B."/>
        </authorList>
    </citation>
    <scope>NUCLEOTIDE SEQUENCE [LARGE SCALE GENOMIC DNA]</scope>
    <source>
        <strain evidence="1">Ann1</strain>
    </source>
</reference>
<protein>
    <submittedName>
        <fullName evidence="1">Uncharacterized protein</fullName>
    </submittedName>
</protein>
<name>A0ACC1DJ62_9NEOP</name>
<organism evidence="1 2">
    <name type="scientific">Dendrolimus kikuchii</name>
    <dbReference type="NCBI Taxonomy" id="765133"/>
    <lineage>
        <taxon>Eukaryota</taxon>
        <taxon>Metazoa</taxon>
        <taxon>Ecdysozoa</taxon>
        <taxon>Arthropoda</taxon>
        <taxon>Hexapoda</taxon>
        <taxon>Insecta</taxon>
        <taxon>Pterygota</taxon>
        <taxon>Neoptera</taxon>
        <taxon>Endopterygota</taxon>
        <taxon>Lepidoptera</taxon>
        <taxon>Glossata</taxon>
        <taxon>Ditrysia</taxon>
        <taxon>Bombycoidea</taxon>
        <taxon>Lasiocampidae</taxon>
        <taxon>Dendrolimus</taxon>
    </lineage>
</organism>
<evidence type="ECO:0000313" key="2">
    <source>
        <dbReference type="Proteomes" id="UP000824533"/>
    </source>
</evidence>
<evidence type="ECO:0000313" key="1">
    <source>
        <dbReference type="EMBL" id="KAJ0184024.1"/>
    </source>
</evidence>
<accession>A0ACC1DJ62</accession>
<sequence length="133" mass="14933">MLANQDVSGKKSPLGHTGLPPTSTVAANITITVSNQHQMNDDQDQRNMRFGGPPRPMFTRKPKPRCGGYYPQPSKVVAPQQLPRQPLQMPVAPLQLTSSSFKPYRMQQPVNLQIPKIIPQVRMVPKYPKQDHL</sequence>
<comment type="caution">
    <text evidence="1">The sequence shown here is derived from an EMBL/GenBank/DDBJ whole genome shotgun (WGS) entry which is preliminary data.</text>
</comment>
<keyword evidence="2" id="KW-1185">Reference proteome</keyword>
<dbReference type="Proteomes" id="UP000824533">
    <property type="component" value="Linkage Group LG01"/>
</dbReference>
<dbReference type="EMBL" id="CM034387">
    <property type="protein sequence ID" value="KAJ0184024.1"/>
    <property type="molecule type" value="Genomic_DNA"/>
</dbReference>
<proteinExistence type="predicted"/>
<gene>
    <name evidence="1" type="ORF">K1T71_000447</name>
</gene>